<sequence>MRRLIVLFVTLISLLCQSMAVARVDSANSSPSDLEHSSLHWQATGHHHHHDGSFHQDQSDESLQHVSGDHVGGHLELLGSISHALPPAGSVLPSEWHDAAVPDPFPDGLLRPPSLRS</sequence>
<comment type="caution">
    <text evidence="3">The sequence shown here is derived from an EMBL/GenBank/DDBJ whole genome shotgun (WGS) entry which is preliminary data.</text>
</comment>
<dbReference type="Proteomes" id="UP000015455">
    <property type="component" value="Unassembled WGS sequence"/>
</dbReference>
<name>S9ZHW5_9RHOO</name>
<proteinExistence type="predicted"/>
<dbReference type="eggNOG" id="ENOG5032Z9G">
    <property type="taxonomic scope" value="Bacteria"/>
</dbReference>
<evidence type="ECO:0000313" key="4">
    <source>
        <dbReference type="Proteomes" id="UP000015455"/>
    </source>
</evidence>
<evidence type="ECO:0000313" key="3">
    <source>
        <dbReference type="EMBL" id="EPZ14151.1"/>
    </source>
</evidence>
<gene>
    <name evidence="3" type="ORF">M622_06145</name>
</gene>
<protein>
    <recommendedName>
        <fullName evidence="5">Secreted protein</fullName>
    </recommendedName>
</protein>
<evidence type="ECO:0008006" key="5">
    <source>
        <dbReference type="Google" id="ProtNLM"/>
    </source>
</evidence>
<accession>S9ZHW5</accession>
<dbReference type="AlphaFoldDB" id="S9ZHW5"/>
<dbReference type="EMBL" id="ATJV01000092">
    <property type="protein sequence ID" value="EPZ14151.1"/>
    <property type="molecule type" value="Genomic_DNA"/>
</dbReference>
<dbReference type="RefSeq" id="WP_021250618.1">
    <property type="nucleotide sequence ID" value="NZ_ATJV01000092.1"/>
</dbReference>
<organism evidence="3 4">
    <name type="scientific">Thauera terpenica 58Eu</name>
    <dbReference type="NCBI Taxonomy" id="1348657"/>
    <lineage>
        <taxon>Bacteria</taxon>
        <taxon>Pseudomonadati</taxon>
        <taxon>Pseudomonadota</taxon>
        <taxon>Betaproteobacteria</taxon>
        <taxon>Rhodocyclales</taxon>
        <taxon>Zoogloeaceae</taxon>
        <taxon>Thauera</taxon>
    </lineage>
</organism>
<keyword evidence="2" id="KW-0732">Signal</keyword>
<dbReference type="PATRIC" id="fig|1348657.5.peg.3219"/>
<keyword evidence="4" id="KW-1185">Reference proteome</keyword>
<feature type="chain" id="PRO_5004573674" description="Secreted protein" evidence="2">
    <location>
        <begin position="23"/>
        <end position="117"/>
    </location>
</feature>
<dbReference type="OrthoDB" id="8811923at2"/>
<evidence type="ECO:0000256" key="2">
    <source>
        <dbReference type="SAM" id="SignalP"/>
    </source>
</evidence>
<reference evidence="3 4" key="1">
    <citation type="submission" date="2013-06" db="EMBL/GenBank/DDBJ databases">
        <title>Draft genome sequence of Thauera terpenica.</title>
        <authorList>
            <person name="Liu B."/>
            <person name="Frostegard A.H."/>
            <person name="Shapleigh J.P."/>
        </authorList>
    </citation>
    <scope>NUCLEOTIDE SEQUENCE [LARGE SCALE GENOMIC DNA]</scope>
    <source>
        <strain evidence="3 4">58Eu</strain>
    </source>
</reference>
<feature type="signal peptide" evidence="2">
    <location>
        <begin position="1"/>
        <end position="22"/>
    </location>
</feature>
<evidence type="ECO:0000256" key="1">
    <source>
        <dbReference type="SAM" id="MobiDB-lite"/>
    </source>
</evidence>
<feature type="region of interest" description="Disordered" evidence="1">
    <location>
        <begin position="26"/>
        <end position="69"/>
    </location>
</feature>